<dbReference type="Pfam" id="PF00013">
    <property type="entry name" value="KH_1"/>
    <property type="match status" value="2"/>
</dbReference>
<reference evidence="9" key="1">
    <citation type="submission" date="2016-06" db="UniProtKB">
        <authorList>
            <consortium name="WormBaseParasite"/>
        </authorList>
    </citation>
    <scope>IDENTIFICATION</scope>
</reference>
<evidence type="ECO:0000259" key="6">
    <source>
        <dbReference type="SMART" id="SM00322"/>
    </source>
</evidence>
<feature type="domain" description="K Homology" evidence="6">
    <location>
        <begin position="218"/>
        <end position="289"/>
    </location>
</feature>
<comment type="subcellular location">
    <subcellularLocation>
        <location evidence="1">Nucleus</location>
    </subcellularLocation>
</comment>
<reference evidence="7 8" key="2">
    <citation type="submission" date="2018-11" db="EMBL/GenBank/DDBJ databases">
        <authorList>
            <consortium name="Pathogen Informatics"/>
        </authorList>
    </citation>
    <scope>NUCLEOTIDE SEQUENCE [LARGE SCALE GENOMIC DNA]</scope>
</reference>
<evidence type="ECO:0000256" key="5">
    <source>
        <dbReference type="SAM" id="MobiDB-lite"/>
    </source>
</evidence>
<dbReference type="GO" id="GO:0003723">
    <property type="term" value="F:RNA binding"/>
    <property type="evidence" value="ECO:0007669"/>
    <property type="project" value="UniProtKB-UniRule"/>
</dbReference>
<protein>
    <submittedName>
        <fullName evidence="9">KH domain-containing protein</fullName>
    </submittedName>
</protein>
<dbReference type="InterPro" id="IPR015096">
    <property type="entry name" value="FUBP_C"/>
</dbReference>
<dbReference type="GO" id="GO:0005634">
    <property type="term" value="C:nucleus"/>
    <property type="evidence" value="ECO:0007669"/>
    <property type="project" value="UniProtKB-SubCell"/>
</dbReference>
<dbReference type="InterPro" id="IPR036612">
    <property type="entry name" value="KH_dom_type_1_sf"/>
</dbReference>
<dbReference type="SMART" id="SM00322">
    <property type="entry name" value="KH"/>
    <property type="match status" value="2"/>
</dbReference>
<dbReference type="EMBL" id="UYWY01023239">
    <property type="protein sequence ID" value="VDM47300.1"/>
    <property type="molecule type" value="Genomic_DNA"/>
</dbReference>
<dbReference type="InterPro" id="IPR004087">
    <property type="entry name" value="KH_dom"/>
</dbReference>
<dbReference type="Proteomes" id="UP000050794">
    <property type="component" value="Unassembled WGS sequence"/>
</dbReference>
<dbReference type="CDD" id="cd22399">
    <property type="entry name" value="KH-I_FUBP_rpt4"/>
    <property type="match status" value="1"/>
</dbReference>
<evidence type="ECO:0000256" key="4">
    <source>
        <dbReference type="PROSITE-ProRule" id="PRU00117"/>
    </source>
</evidence>
<dbReference type="WBParaSite" id="TCNE_0001598001-mRNA-1">
    <property type="protein sequence ID" value="TCNE_0001598001-mRNA-1"/>
    <property type="gene ID" value="TCNE_0001598001"/>
</dbReference>
<evidence type="ECO:0000313" key="8">
    <source>
        <dbReference type="Proteomes" id="UP000050794"/>
    </source>
</evidence>
<name>A0A183V5F9_TOXCA</name>
<feature type="region of interest" description="Disordered" evidence="5">
    <location>
        <begin position="1"/>
        <end position="30"/>
    </location>
</feature>
<proteinExistence type="predicted"/>
<dbReference type="GO" id="GO:0006355">
    <property type="term" value="P:regulation of DNA-templated transcription"/>
    <property type="evidence" value="ECO:0007669"/>
    <property type="project" value="InterPro"/>
</dbReference>
<dbReference type="Gene3D" id="3.30.1370.10">
    <property type="entry name" value="K Homology domain, type 1"/>
    <property type="match status" value="2"/>
</dbReference>
<evidence type="ECO:0000313" key="9">
    <source>
        <dbReference type="WBParaSite" id="TCNE_0001598001-mRNA-1"/>
    </source>
</evidence>
<dbReference type="AlphaFoldDB" id="A0A183V5F9"/>
<keyword evidence="4" id="KW-0694">RNA-binding</keyword>
<keyword evidence="8" id="KW-1185">Reference proteome</keyword>
<feature type="domain" description="K Homology" evidence="6">
    <location>
        <begin position="35"/>
        <end position="121"/>
    </location>
</feature>
<dbReference type="PROSITE" id="PS50084">
    <property type="entry name" value="KH_TYPE_1"/>
    <property type="match status" value="2"/>
</dbReference>
<evidence type="ECO:0000256" key="1">
    <source>
        <dbReference type="ARBA" id="ARBA00004123"/>
    </source>
</evidence>
<sequence>MSARNKDCVKIVSRGGNRPPPSRDHIDGAVSTQGPQITREMLIPGERCGLIIGKGGVTIKNIQVSLFFLQKSGRYTNEQAGVRMMMVQWTRESGTQSKPLRIMGEPQRVQEAVRIVEDILMSRDDHDSTRRYGAYRHPIRGAQQAIGEGFVTQLDVAHRWESMGEPFLLPDFKNWALAFSDDISTPHRSALIEGTAEQIEKATRLISEIIDRTAAGDRGDFFHMHVPANKAGLVIGKGGENVKQLCADSGAHIELSREPPPNPFEKIFIIRGSPQQIHHAQHLIRIKVGDIPPDTPLPQFEQGSASGRGDVYDLAQNVGSNASRGYGGGTTHLGAAVAGQWTGQWNVGVGNQLSDASQAACAQQCYGQQSQQHMGYPPSAYTMQYQQPLFQSAHFTTASTVNPHTGQPDYSAQWAEYYRSIGMHDQAAAIENHLKMNAVSATAVQSFVQSAEPSQQFTYGACGTKSTSVSARSPFGYSAAKAQSRTAYRYPQQY</sequence>
<organism evidence="8 9">
    <name type="scientific">Toxocara canis</name>
    <name type="common">Canine roundworm</name>
    <dbReference type="NCBI Taxonomy" id="6265"/>
    <lineage>
        <taxon>Eukaryota</taxon>
        <taxon>Metazoa</taxon>
        <taxon>Ecdysozoa</taxon>
        <taxon>Nematoda</taxon>
        <taxon>Chromadorea</taxon>
        <taxon>Rhabditida</taxon>
        <taxon>Spirurina</taxon>
        <taxon>Ascaridomorpha</taxon>
        <taxon>Ascaridoidea</taxon>
        <taxon>Toxocaridae</taxon>
        <taxon>Toxocara</taxon>
    </lineage>
</organism>
<evidence type="ECO:0000313" key="7">
    <source>
        <dbReference type="EMBL" id="VDM47300.1"/>
    </source>
</evidence>
<keyword evidence="2" id="KW-0677">Repeat</keyword>
<evidence type="ECO:0000256" key="2">
    <source>
        <dbReference type="ARBA" id="ARBA00022737"/>
    </source>
</evidence>
<evidence type="ECO:0000256" key="3">
    <source>
        <dbReference type="ARBA" id="ARBA00023242"/>
    </source>
</evidence>
<dbReference type="Pfam" id="PF09005">
    <property type="entry name" value="FUBP_C"/>
    <property type="match status" value="1"/>
</dbReference>
<gene>
    <name evidence="7" type="ORF">TCNE_LOCUS15979</name>
</gene>
<dbReference type="InterPro" id="IPR004088">
    <property type="entry name" value="KH_dom_type_1"/>
</dbReference>
<dbReference type="PANTHER" id="PTHR10288">
    <property type="entry name" value="KH DOMAIN CONTAINING RNA BINDING PROTEIN"/>
    <property type="match status" value="1"/>
</dbReference>
<dbReference type="SUPFAM" id="SSF54791">
    <property type="entry name" value="Eukaryotic type KH-domain (KH-domain type I)"/>
    <property type="match status" value="2"/>
</dbReference>
<accession>A0A183V5F9</accession>
<keyword evidence="3" id="KW-0539">Nucleus</keyword>